<dbReference type="Proteomes" id="UP000001823">
    <property type="component" value="Chromosome"/>
</dbReference>
<proteinExistence type="predicted"/>
<feature type="transmembrane region" description="Helical" evidence="1">
    <location>
        <begin position="14"/>
        <end position="33"/>
    </location>
</feature>
<organism evidence="2 3">
    <name type="scientific">Clostridium perfringens (strain ATCC 13124 / DSM 756 / JCM 1290 / NCIMB 6125 / NCTC 8237 / Type A)</name>
    <dbReference type="NCBI Taxonomy" id="195103"/>
    <lineage>
        <taxon>Bacteria</taxon>
        <taxon>Bacillati</taxon>
        <taxon>Bacillota</taxon>
        <taxon>Clostridia</taxon>
        <taxon>Eubacteriales</taxon>
        <taxon>Clostridiaceae</taxon>
        <taxon>Clostridium</taxon>
    </lineage>
</organism>
<dbReference type="PaxDb" id="195103-CPF_1130"/>
<evidence type="ECO:0000256" key="1">
    <source>
        <dbReference type="SAM" id="Phobius"/>
    </source>
</evidence>
<dbReference type="HOGENOM" id="CLU_3355485_0_0_9"/>
<gene>
    <name evidence="2" type="ordered locus">CPF_1130</name>
</gene>
<sequence>MEVLWYNKGIGESYFINLIFLYKVYIYVPRISLKSY</sequence>
<dbReference type="EMBL" id="CP000246">
    <property type="protein sequence ID" value="ABG85039.1"/>
    <property type="molecule type" value="Genomic_DNA"/>
</dbReference>
<evidence type="ECO:0000313" key="3">
    <source>
        <dbReference type="Proteomes" id="UP000001823"/>
    </source>
</evidence>
<keyword evidence="1" id="KW-0812">Transmembrane</keyword>
<name>A0A0H2YV91_CLOP1</name>
<reference evidence="2 3" key="1">
    <citation type="journal article" date="2006" name="Genome Res.">
        <title>Skewed genomic variability in strains of the toxigenic bacterial pathogen, Clostridium perfringens.</title>
        <authorList>
            <person name="Myers G.S."/>
            <person name="Rasko D.A."/>
            <person name="Cheung J.K."/>
            <person name="Ravel J."/>
            <person name="Seshadri R."/>
            <person name="Deboy R.T."/>
            <person name="Ren Q."/>
            <person name="Varga J."/>
            <person name="Awad M.M."/>
            <person name="Brinkac L.M."/>
            <person name="Daugherty S.C."/>
            <person name="Haft D.H."/>
            <person name="Dodson R.J."/>
            <person name="Madupu R."/>
            <person name="Nelson W.C."/>
            <person name="Rosovitz M.J."/>
            <person name="Sullivan S.A."/>
            <person name="Khouri H."/>
            <person name="Dimitrov G.I."/>
            <person name="Watkins K.L."/>
            <person name="Mulligan S."/>
            <person name="Benton J."/>
            <person name="Radune D."/>
            <person name="Fisher D.J."/>
            <person name="Atkins H.S."/>
            <person name="Hiscox T."/>
            <person name="Jost B.H."/>
            <person name="Billington S.J."/>
            <person name="Songer J.G."/>
            <person name="McClane B.A."/>
            <person name="Titball R.W."/>
            <person name="Rood J.I."/>
            <person name="Melville S.B."/>
            <person name="Paulsen I.T."/>
        </authorList>
    </citation>
    <scope>NUCLEOTIDE SEQUENCE [LARGE SCALE GENOMIC DNA]</scope>
    <source>
        <strain evidence="3">ATCC 13124 / DSM 756 / JCM 1290 / NCIMB 6125 / NCTC 8237 / S 107 / Type A</strain>
    </source>
</reference>
<evidence type="ECO:0000313" key="2">
    <source>
        <dbReference type="EMBL" id="ABG85039.1"/>
    </source>
</evidence>
<keyword evidence="1" id="KW-1133">Transmembrane helix</keyword>
<keyword evidence="1" id="KW-0472">Membrane</keyword>
<keyword evidence="3" id="KW-1185">Reference proteome</keyword>
<protein>
    <submittedName>
        <fullName evidence="2">Uncharacterized protein</fullName>
    </submittedName>
</protein>
<dbReference type="AlphaFoldDB" id="A0A0H2YV91"/>
<accession>A0A0H2YV91</accession>
<dbReference type="KEGG" id="cpf:CPF_1130"/>